<keyword evidence="3" id="KW-1015">Disulfide bond</keyword>
<protein>
    <submittedName>
        <fullName evidence="6">TlpA family protein disulfide reductase</fullName>
    </submittedName>
</protein>
<evidence type="ECO:0000256" key="2">
    <source>
        <dbReference type="ARBA" id="ARBA00022748"/>
    </source>
</evidence>
<keyword evidence="4" id="KW-0676">Redox-active center</keyword>
<evidence type="ECO:0000256" key="4">
    <source>
        <dbReference type="ARBA" id="ARBA00023284"/>
    </source>
</evidence>
<dbReference type="GO" id="GO:0015036">
    <property type="term" value="F:disulfide oxidoreductase activity"/>
    <property type="evidence" value="ECO:0007669"/>
    <property type="project" value="UniProtKB-ARBA"/>
</dbReference>
<comment type="caution">
    <text evidence="6">The sequence shown here is derived from an EMBL/GenBank/DDBJ whole genome shotgun (WGS) entry which is preliminary data.</text>
</comment>
<reference evidence="7" key="1">
    <citation type="submission" date="2018-09" db="EMBL/GenBank/DDBJ databases">
        <authorList>
            <person name="Zhu H."/>
        </authorList>
    </citation>
    <scope>NUCLEOTIDE SEQUENCE [LARGE SCALE GENOMIC DNA]</scope>
    <source>
        <strain evidence="7">K1R23-30</strain>
    </source>
</reference>
<dbReference type="PANTHER" id="PTHR42852">
    <property type="entry name" value="THIOL:DISULFIDE INTERCHANGE PROTEIN DSBE"/>
    <property type="match status" value="1"/>
</dbReference>
<keyword evidence="2" id="KW-0201">Cytochrome c-type biogenesis</keyword>
<name>A0A3A3FNK6_9BURK</name>
<dbReference type="RefSeq" id="WP_119767719.1">
    <property type="nucleotide sequence ID" value="NZ_QYUO01000001.1"/>
</dbReference>
<dbReference type="Gene3D" id="3.40.30.10">
    <property type="entry name" value="Glutaredoxin"/>
    <property type="match status" value="1"/>
</dbReference>
<evidence type="ECO:0000313" key="7">
    <source>
        <dbReference type="Proteomes" id="UP000265955"/>
    </source>
</evidence>
<dbReference type="SUPFAM" id="SSF52833">
    <property type="entry name" value="Thioredoxin-like"/>
    <property type="match status" value="1"/>
</dbReference>
<gene>
    <name evidence="6" type="ORF">D3871_03975</name>
</gene>
<evidence type="ECO:0000259" key="5">
    <source>
        <dbReference type="PROSITE" id="PS51352"/>
    </source>
</evidence>
<dbReference type="InterPro" id="IPR050553">
    <property type="entry name" value="Thioredoxin_ResA/DsbE_sf"/>
</dbReference>
<dbReference type="GO" id="GO:0017004">
    <property type="term" value="P:cytochrome complex assembly"/>
    <property type="evidence" value="ECO:0007669"/>
    <property type="project" value="UniProtKB-KW"/>
</dbReference>
<proteinExistence type="predicted"/>
<dbReference type="PANTHER" id="PTHR42852:SF6">
    <property type="entry name" value="THIOL:DISULFIDE INTERCHANGE PROTEIN DSBE"/>
    <property type="match status" value="1"/>
</dbReference>
<keyword evidence="7" id="KW-1185">Reference proteome</keyword>
<feature type="domain" description="Thioredoxin" evidence="5">
    <location>
        <begin position="34"/>
        <end position="174"/>
    </location>
</feature>
<accession>A0A3A3FNK6</accession>
<dbReference type="InterPro" id="IPR013740">
    <property type="entry name" value="Redoxin"/>
</dbReference>
<dbReference type="PROSITE" id="PS51352">
    <property type="entry name" value="THIOREDOXIN_2"/>
    <property type="match status" value="1"/>
</dbReference>
<dbReference type="GO" id="GO:0030313">
    <property type="term" value="C:cell envelope"/>
    <property type="evidence" value="ECO:0007669"/>
    <property type="project" value="UniProtKB-SubCell"/>
</dbReference>
<dbReference type="InterPro" id="IPR017937">
    <property type="entry name" value="Thioredoxin_CS"/>
</dbReference>
<dbReference type="InterPro" id="IPR013766">
    <property type="entry name" value="Thioredoxin_domain"/>
</dbReference>
<dbReference type="Proteomes" id="UP000265955">
    <property type="component" value="Unassembled WGS sequence"/>
</dbReference>
<dbReference type="AlphaFoldDB" id="A0A3A3FNK6"/>
<organism evidence="6 7">
    <name type="scientific">Noviherbaspirillum saxi</name>
    <dbReference type="NCBI Taxonomy" id="2320863"/>
    <lineage>
        <taxon>Bacteria</taxon>
        <taxon>Pseudomonadati</taxon>
        <taxon>Pseudomonadota</taxon>
        <taxon>Betaproteobacteria</taxon>
        <taxon>Burkholderiales</taxon>
        <taxon>Oxalobacteraceae</taxon>
        <taxon>Noviherbaspirillum</taxon>
    </lineage>
</organism>
<evidence type="ECO:0000256" key="3">
    <source>
        <dbReference type="ARBA" id="ARBA00023157"/>
    </source>
</evidence>
<dbReference type="PROSITE" id="PS00194">
    <property type="entry name" value="THIOREDOXIN_1"/>
    <property type="match status" value="1"/>
</dbReference>
<dbReference type="Pfam" id="PF08534">
    <property type="entry name" value="Redoxin"/>
    <property type="match status" value="1"/>
</dbReference>
<sequence length="174" mass="18757">MKRNIVMFAVVGLLFAGIGVFLGYRQSDPAPAEATAVHALLAASLPDASGKMQPLSQWKGRPLVVNFWATWCAPCVDEMPELSALQKELEARGKTQILGIGIDSPANIAQFVSKYNISFPIYVGGMGGSEYSRQLGNQVGGLPFTVLIDSNGQVKKAYSGRLKIDELRKDLEGL</sequence>
<dbReference type="CDD" id="cd02966">
    <property type="entry name" value="TlpA_like_family"/>
    <property type="match status" value="1"/>
</dbReference>
<dbReference type="EMBL" id="QYUO01000001">
    <property type="protein sequence ID" value="RJF97772.1"/>
    <property type="molecule type" value="Genomic_DNA"/>
</dbReference>
<dbReference type="InterPro" id="IPR036249">
    <property type="entry name" value="Thioredoxin-like_sf"/>
</dbReference>
<dbReference type="OrthoDB" id="9811352at2"/>
<evidence type="ECO:0000256" key="1">
    <source>
        <dbReference type="ARBA" id="ARBA00004196"/>
    </source>
</evidence>
<evidence type="ECO:0000313" key="6">
    <source>
        <dbReference type="EMBL" id="RJF97772.1"/>
    </source>
</evidence>
<comment type="subcellular location">
    <subcellularLocation>
        <location evidence="1">Cell envelope</location>
    </subcellularLocation>
</comment>